<dbReference type="AlphaFoldDB" id="A0A963YR97"/>
<dbReference type="EMBL" id="JAESVB010000003">
    <property type="protein sequence ID" value="MCB8875391.1"/>
    <property type="molecule type" value="Genomic_DNA"/>
</dbReference>
<dbReference type="InterPro" id="IPR050129">
    <property type="entry name" value="Zn_alcohol_dh"/>
</dbReference>
<dbReference type="CDD" id="cd08261">
    <property type="entry name" value="Zn_ADH7"/>
    <property type="match status" value="1"/>
</dbReference>
<dbReference type="Pfam" id="PF00107">
    <property type="entry name" value="ADH_zinc_N"/>
    <property type="match status" value="1"/>
</dbReference>
<dbReference type="GO" id="GO:0016491">
    <property type="term" value="F:oxidoreductase activity"/>
    <property type="evidence" value="ECO:0007669"/>
    <property type="project" value="UniProtKB-KW"/>
</dbReference>
<dbReference type="InterPro" id="IPR013149">
    <property type="entry name" value="ADH-like_C"/>
</dbReference>
<feature type="domain" description="Alcohol dehydrogenase-like C-terminal" evidence="2">
    <location>
        <begin position="169"/>
        <end position="296"/>
    </location>
</feature>
<keyword evidence="5" id="KW-1185">Reference proteome</keyword>
<reference evidence="4" key="2">
    <citation type="submission" date="2021-01" db="EMBL/GenBank/DDBJ databases">
        <authorList>
            <person name="Mieszkin S."/>
            <person name="Pouder E."/>
            <person name="Alain K."/>
        </authorList>
    </citation>
    <scope>NUCLEOTIDE SEQUENCE</scope>
    <source>
        <strain evidence="4">HW T2.11</strain>
    </source>
</reference>
<protein>
    <submittedName>
        <fullName evidence="4">Zinc-binding alcohol dehydrogenase family protein</fullName>
    </submittedName>
</protein>
<dbReference type="SUPFAM" id="SSF50129">
    <property type="entry name" value="GroES-like"/>
    <property type="match status" value="1"/>
</dbReference>
<dbReference type="SUPFAM" id="SSF51735">
    <property type="entry name" value="NAD(P)-binding Rossmann-fold domains"/>
    <property type="match status" value="1"/>
</dbReference>
<evidence type="ECO:0000259" key="3">
    <source>
        <dbReference type="Pfam" id="PF08240"/>
    </source>
</evidence>
<dbReference type="InterPro" id="IPR011032">
    <property type="entry name" value="GroES-like_sf"/>
</dbReference>
<dbReference type="Pfam" id="PF08240">
    <property type="entry name" value="ADH_N"/>
    <property type="match status" value="1"/>
</dbReference>
<dbReference type="PANTHER" id="PTHR43401:SF3">
    <property type="entry name" value="L-GALACTONATE-5-DEHYDROGENASE"/>
    <property type="match status" value="1"/>
</dbReference>
<organism evidence="4 5">
    <name type="scientific">Acidisoma silvae</name>
    <dbReference type="NCBI Taxonomy" id="2802396"/>
    <lineage>
        <taxon>Bacteria</taxon>
        <taxon>Pseudomonadati</taxon>
        <taxon>Pseudomonadota</taxon>
        <taxon>Alphaproteobacteria</taxon>
        <taxon>Acetobacterales</taxon>
        <taxon>Acidocellaceae</taxon>
        <taxon>Acidisoma</taxon>
    </lineage>
</organism>
<dbReference type="Gene3D" id="3.90.180.10">
    <property type="entry name" value="Medium-chain alcohol dehydrogenases, catalytic domain"/>
    <property type="match status" value="1"/>
</dbReference>
<dbReference type="Gene3D" id="3.40.50.720">
    <property type="entry name" value="NAD(P)-binding Rossmann-like Domain"/>
    <property type="match status" value="1"/>
</dbReference>
<dbReference type="InterPro" id="IPR036291">
    <property type="entry name" value="NAD(P)-bd_dom_sf"/>
</dbReference>
<evidence type="ECO:0000259" key="2">
    <source>
        <dbReference type="Pfam" id="PF00107"/>
    </source>
</evidence>
<dbReference type="PANTHER" id="PTHR43401">
    <property type="entry name" value="L-THREONINE 3-DEHYDROGENASE"/>
    <property type="match status" value="1"/>
</dbReference>
<dbReference type="InterPro" id="IPR013154">
    <property type="entry name" value="ADH-like_N"/>
</dbReference>
<evidence type="ECO:0000256" key="1">
    <source>
        <dbReference type="ARBA" id="ARBA00023002"/>
    </source>
</evidence>
<name>A0A963YR97_9PROT</name>
<dbReference type="Proteomes" id="UP000708298">
    <property type="component" value="Unassembled WGS sequence"/>
</dbReference>
<dbReference type="RefSeq" id="WP_227321045.1">
    <property type="nucleotide sequence ID" value="NZ_JAESVB010000003.1"/>
</dbReference>
<feature type="domain" description="Alcohol dehydrogenase-like N-terminal" evidence="3">
    <location>
        <begin position="23"/>
        <end position="132"/>
    </location>
</feature>
<evidence type="ECO:0000313" key="5">
    <source>
        <dbReference type="Proteomes" id="UP000708298"/>
    </source>
</evidence>
<evidence type="ECO:0000313" key="4">
    <source>
        <dbReference type="EMBL" id="MCB8875391.1"/>
    </source>
</evidence>
<sequence>MKTLICPEPGALRLIDRDEPKRGPGDVLLRVRRVGICGTDYHILGGTQPYLSYPRVMGHELGAEIVEAPAGSSLATGTTAVVVPYLSCGQCRACQRGLTNCCRRVSVLGVHQDGGMAEYIAVPAQNVIAAPELTLDQAAMVEFLAIGAHGIRRGAVQAEDRVLVVGAGPIGIAATIFARARGAEVTVMDLRQNRLDFAKRELGATHIVTAGPDTKAQLEAMTEGEFFDVVIDATGHPPSMNAGLFYLGHGGRYVLLSIVPADISFPDPEFHKRETTLIASRNALTDDFAEVMRAMAAGQVPTAALATHRAPMTEGAAAIPVWAKPETGVIKALLEV</sequence>
<proteinExistence type="predicted"/>
<accession>A0A963YR97</accession>
<comment type="caution">
    <text evidence="4">The sequence shown here is derived from an EMBL/GenBank/DDBJ whole genome shotgun (WGS) entry which is preliminary data.</text>
</comment>
<reference evidence="4" key="1">
    <citation type="journal article" date="2021" name="Microorganisms">
        <title>Acidisoma silvae sp. nov. and Acidisomacellulosilytica sp. nov., Two Acidophilic Bacteria Isolated from Decaying Wood, Hydrolyzing Cellulose and Producing Poly-3-hydroxybutyrate.</title>
        <authorList>
            <person name="Mieszkin S."/>
            <person name="Pouder E."/>
            <person name="Uroz S."/>
            <person name="Simon-Colin C."/>
            <person name="Alain K."/>
        </authorList>
    </citation>
    <scope>NUCLEOTIDE SEQUENCE</scope>
    <source>
        <strain evidence="4">HW T2.11</strain>
    </source>
</reference>
<gene>
    <name evidence="4" type="ORF">ASILVAE211_09385</name>
</gene>
<keyword evidence="1" id="KW-0560">Oxidoreductase</keyword>